<dbReference type="Pfam" id="PF13374">
    <property type="entry name" value="TPR_10"/>
    <property type="match status" value="1"/>
</dbReference>
<proteinExistence type="predicted"/>
<dbReference type="EMBL" id="CAADRA010005382">
    <property type="protein sequence ID" value="VFT89251.1"/>
    <property type="molecule type" value="Genomic_DNA"/>
</dbReference>
<dbReference type="Proteomes" id="UP000332933">
    <property type="component" value="Unassembled WGS sequence"/>
</dbReference>
<gene>
    <name evidence="2" type="primary">Aste57867_12400</name>
    <name evidence="1" type="ORF">As57867_012354</name>
    <name evidence="2" type="ORF">ASTE57867_12400</name>
</gene>
<dbReference type="Pfam" id="PF13424">
    <property type="entry name" value="TPR_12"/>
    <property type="match status" value="1"/>
</dbReference>
<reference evidence="1" key="2">
    <citation type="submission" date="2019-06" db="EMBL/GenBank/DDBJ databases">
        <title>Genomics analysis of Aphanomyces spp. identifies a new class of oomycete effector associated with host adaptation.</title>
        <authorList>
            <person name="Gaulin E."/>
        </authorList>
    </citation>
    <scope>NUCLEOTIDE SEQUENCE</scope>
    <source>
        <strain evidence="1">CBS 578.67</strain>
    </source>
</reference>
<dbReference type="AlphaFoldDB" id="A0A485KWU3"/>
<dbReference type="InterPro" id="IPR053137">
    <property type="entry name" value="NLR-like"/>
</dbReference>
<dbReference type="OrthoDB" id="68983at2759"/>
<dbReference type="EMBL" id="VJMH01005361">
    <property type="protein sequence ID" value="KAF0696867.1"/>
    <property type="molecule type" value="Genomic_DNA"/>
</dbReference>
<dbReference type="Gene3D" id="1.25.40.10">
    <property type="entry name" value="Tetratricopeptide repeat domain"/>
    <property type="match status" value="1"/>
</dbReference>
<evidence type="ECO:0000313" key="2">
    <source>
        <dbReference type="EMBL" id="VFT89251.1"/>
    </source>
</evidence>
<protein>
    <submittedName>
        <fullName evidence="2">Aste57867_12400 protein</fullName>
    </submittedName>
</protein>
<name>A0A485KWU3_9STRA</name>
<accession>A0A485KWU3</accession>
<dbReference type="InterPro" id="IPR011990">
    <property type="entry name" value="TPR-like_helical_dom_sf"/>
</dbReference>
<evidence type="ECO:0000313" key="3">
    <source>
        <dbReference type="Proteomes" id="UP000332933"/>
    </source>
</evidence>
<keyword evidence="3" id="KW-1185">Reference proteome</keyword>
<dbReference type="SUPFAM" id="SSF48452">
    <property type="entry name" value="TPR-like"/>
    <property type="match status" value="1"/>
</dbReference>
<reference evidence="2 3" key="1">
    <citation type="submission" date="2019-03" db="EMBL/GenBank/DDBJ databases">
        <authorList>
            <person name="Gaulin E."/>
            <person name="Dumas B."/>
        </authorList>
    </citation>
    <scope>NUCLEOTIDE SEQUENCE [LARGE SCALE GENOMIC DNA]</scope>
    <source>
        <strain evidence="2">CBS 568.67</strain>
    </source>
</reference>
<dbReference type="PANTHER" id="PTHR46082:SF6">
    <property type="entry name" value="AAA+ ATPASE DOMAIN-CONTAINING PROTEIN-RELATED"/>
    <property type="match status" value="1"/>
</dbReference>
<organism evidence="2 3">
    <name type="scientific">Aphanomyces stellatus</name>
    <dbReference type="NCBI Taxonomy" id="120398"/>
    <lineage>
        <taxon>Eukaryota</taxon>
        <taxon>Sar</taxon>
        <taxon>Stramenopiles</taxon>
        <taxon>Oomycota</taxon>
        <taxon>Saprolegniomycetes</taxon>
        <taxon>Saprolegniales</taxon>
        <taxon>Verrucalvaceae</taxon>
        <taxon>Aphanomyces</taxon>
    </lineage>
</organism>
<evidence type="ECO:0000313" key="1">
    <source>
        <dbReference type="EMBL" id="KAF0696867.1"/>
    </source>
</evidence>
<dbReference type="PANTHER" id="PTHR46082">
    <property type="entry name" value="ATP/GTP-BINDING PROTEIN-RELATED"/>
    <property type="match status" value="1"/>
</dbReference>
<sequence>MFASSNRPLGLTVDFFRHLVDLNGGRDAFLGMSTATVCKHFVMPYTATTQLSLVEHVRRHHPHGDKYVKPATWFVSHAWSYVFLDVVDALSDFMDDQSDDGVATAVWFCTFNNNQHDVDVQARPFQFWVDSFQTALTAIGNVVMVLSPWNNPTTLTRTWCVFEIYVATKANARFEVAMGTAQKAAFFKDIQDDQSFTTMLATIKSEKSGTFMPGDRANIVALMEQNGIGFADLDRMLFDVLDTWIIRRVETEIHKPHVALADKAKWHVVLGNVYHNKDAKPMLKQCLDDALRIYRDDLHDQDPATWKTLADAAAIYADSGDARAIWEPMYKEALTRLTQLFGPVHVDTLTTMLRFGISILNVGDTTGAMPLFQKCYKTSDRYLGCHDDLTLRAMNAIGMTLNYENQFATAETWLVGCYERRRHVLGNDHPHTLTSANNLGYNYTKQGKYIWAARLYLAVYECRRRTLGPENELTWLSYANLGLMFLLEGNFVKAKEVLVACADAAIQMHHTATRTAISNLSLGRLYLCTGELDKSEQHFDQALASLTKLHGPGRHNALNALYWSFLFRVYTYAFDTLESIATWEDQFKQANVFHDTWVGFSCVGCYRQIQGRNSTCTDCPMQAWRFCTLCVGEGKPTTFCNHGQAKLKALAPPARFLQERRLELLQTQASDVEEYETQWHAYQMYCATHQVPTEEQMHCAKYTIWSQGNMTFERHAKIVKGY</sequence>